<dbReference type="PROSITE" id="PS50197">
    <property type="entry name" value="BEACH"/>
    <property type="match status" value="1"/>
</dbReference>
<evidence type="ECO:0000313" key="6">
    <source>
        <dbReference type="Proteomes" id="UP000179807"/>
    </source>
</evidence>
<dbReference type="SUPFAM" id="SSF50978">
    <property type="entry name" value="WD40 repeat-like"/>
    <property type="match status" value="1"/>
</dbReference>
<evidence type="ECO:0000259" key="3">
    <source>
        <dbReference type="PROSITE" id="PS50197"/>
    </source>
</evidence>
<dbReference type="PROSITE" id="PS50294">
    <property type="entry name" value="WD_REPEATS_REGION"/>
    <property type="match status" value="1"/>
</dbReference>
<dbReference type="VEuPathDB" id="TrichDB:TRFO_33100"/>
<proteinExistence type="predicted"/>
<protein>
    <recommendedName>
        <fullName evidence="7">Beige/BEACH domain containing protein</fullName>
    </recommendedName>
</protein>
<dbReference type="Gene3D" id="2.30.29.30">
    <property type="entry name" value="Pleckstrin-homology domain (PH domain)/Phosphotyrosine-binding domain (PTB)"/>
    <property type="match status" value="1"/>
</dbReference>
<dbReference type="GeneID" id="94843585"/>
<evidence type="ECO:0008006" key="7">
    <source>
        <dbReference type="Google" id="ProtNLM"/>
    </source>
</evidence>
<feature type="compositionally biased region" description="Basic and acidic residues" evidence="2">
    <location>
        <begin position="1577"/>
        <end position="1588"/>
    </location>
</feature>
<evidence type="ECO:0000313" key="5">
    <source>
        <dbReference type="EMBL" id="OHT00229.1"/>
    </source>
</evidence>
<reference evidence="5" key="1">
    <citation type="submission" date="2016-10" db="EMBL/GenBank/DDBJ databases">
        <authorList>
            <person name="Benchimol M."/>
            <person name="Almeida L.G."/>
            <person name="Vasconcelos A.T."/>
            <person name="Perreira-Neves A."/>
            <person name="Rosa I.A."/>
            <person name="Tasca T."/>
            <person name="Bogo M.R."/>
            <person name="de Souza W."/>
        </authorList>
    </citation>
    <scope>NUCLEOTIDE SEQUENCE [LARGE SCALE GENOMIC DNA]</scope>
    <source>
        <strain evidence="5">K</strain>
    </source>
</reference>
<dbReference type="SUPFAM" id="SSF50729">
    <property type="entry name" value="PH domain-like"/>
    <property type="match status" value="1"/>
</dbReference>
<dbReference type="PROSITE" id="PS50082">
    <property type="entry name" value="WD_REPEATS_2"/>
    <property type="match status" value="1"/>
</dbReference>
<evidence type="ECO:0000256" key="1">
    <source>
        <dbReference type="PROSITE-ProRule" id="PRU00221"/>
    </source>
</evidence>
<dbReference type="Pfam" id="PF15787">
    <property type="entry name" value="DUF4704"/>
    <property type="match status" value="1"/>
</dbReference>
<dbReference type="OrthoDB" id="26681at2759"/>
<dbReference type="Gene3D" id="2.130.10.10">
    <property type="entry name" value="YVTN repeat-like/Quinoprotein amine dehydrogenase"/>
    <property type="match status" value="1"/>
</dbReference>
<dbReference type="Proteomes" id="UP000179807">
    <property type="component" value="Unassembled WGS sequence"/>
</dbReference>
<dbReference type="InterPro" id="IPR031570">
    <property type="entry name" value="NBEA/BDCP_DUF4704"/>
</dbReference>
<dbReference type="InterPro" id="IPR015943">
    <property type="entry name" value="WD40/YVTN_repeat-like_dom_sf"/>
</dbReference>
<dbReference type="EMBL" id="MLAK01000964">
    <property type="protein sequence ID" value="OHT00229.1"/>
    <property type="molecule type" value="Genomic_DNA"/>
</dbReference>
<gene>
    <name evidence="5" type="ORF">TRFO_33100</name>
</gene>
<feature type="domain" description="BEACH-type PH" evidence="4">
    <location>
        <begin position="2020"/>
        <end position="2110"/>
    </location>
</feature>
<dbReference type="InterPro" id="IPR000409">
    <property type="entry name" value="BEACH_dom"/>
</dbReference>
<feature type="repeat" description="WD" evidence="1">
    <location>
        <begin position="2522"/>
        <end position="2561"/>
    </location>
</feature>
<keyword evidence="1" id="KW-0853">WD repeat</keyword>
<accession>A0A1J4JSK5</accession>
<dbReference type="RefSeq" id="XP_068353365.1">
    <property type="nucleotide sequence ID" value="XM_068508881.1"/>
</dbReference>
<organism evidence="5 6">
    <name type="scientific">Tritrichomonas foetus</name>
    <dbReference type="NCBI Taxonomy" id="1144522"/>
    <lineage>
        <taxon>Eukaryota</taxon>
        <taxon>Metamonada</taxon>
        <taxon>Parabasalia</taxon>
        <taxon>Tritrichomonadida</taxon>
        <taxon>Tritrichomonadidae</taxon>
        <taxon>Tritrichomonas</taxon>
    </lineage>
</organism>
<name>A0A1J4JSK5_9EUKA</name>
<dbReference type="PANTHER" id="PTHR13743:SF112">
    <property type="entry name" value="BEACH DOMAIN-CONTAINING PROTEIN"/>
    <property type="match status" value="1"/>
</dbReference>
<dbReference type="CDD" id="cd06071">
    <property type="entry name" value="Beach"/>
    <property type="match status" value="1"/>
</dbReference>
<sequence length="2729" mass="316868">MNLSRYVVISHETSPKFTAADFDDIFEVFSIPVNENSESFQYDGALVKQFIFSRHSNKQSLAIPVIFDFLNLLDIDTESADFGTSVRQLIAIGYFMPQLIRSNHYQFLEAMITTFKKMINEIEINKKFMHQYSTSLTFVLSKLTKRMIDVDISEERYATYQNLIDLSLQLFSIEKIATEKEVSKVLSFFFNCLYTFRGKCEFTNEQNQIFINLLTFLKKFMNLSKKCNINYMDLLRHALKLMIEKPLNLICRKELLSFIVSLSLISRDVTTYIFDPKNAAFLVIYIEASLKMIEFNLDQEKIIPQQEKEKEAYEKDVEFGQDIDEMELDEERKNFNKKLTNQFKIIQEKINRTFQEDFPAFSDIERKKFSERYEIVLKTPDYVEDNKDLCELLQSIKTLCEVGSKETQATINTNFMKGVLYRKLLHQLPIYPFFLFTWLNNFVLFNPAPIASELHKMNFFTVTLNCAFNMYTDQSLRDFIINLTILMTEKYMLRDPFFLSDFMTFLFSKIEELDVDQQLLDGLAKCAGKSPTTFVRAAQKCNFAEKMAEYLAELMYRHHLDVKNAVNAKPDENIHKVIETRTQLLKFIDRIDSFPLVFQYLFECKLFSQVILSHFYDDSTVNFSACQLLFIFQQFSRKSPVMAIIVKFFESFEINDHLITILLNCSSSGYEINPFEISKLFSETNFLDFLVQASRKLNSNDTFYGLVDLFTKMTTNPEYPINFDVFLRISDLVPKDFDISNLWKIVFEDNKNDSEPRIIKNPAPISLIYILKEKSGEIVEFVKFLTECISFDENVKYSLSALDLSSLLLQKINEYRTKVESDDVFNVIFDLFYSLSLCSLKSKDFCSLFRLCASLPDHKRPFFTMKIIELMNNLFIKRKNIPTSFFDLSGVNSHIQLPEIPLDLINTKGFSLYFDIIFTTDDFNGKLLEFSSPNSKITLEWKNKKFSLFLKDNEIIHEVEWEEPLQTNCWTSIGIIFTPQQFEVIQNCDSRNTEVKPNRSYITQYKKITFKSSFIHFQAFHNVPCKVCRILCPKEGLGRELIKSYNLLPKTKAVSFHPSEQKGFIAYFKPLFTSDVASQILYAFHATSISGKFAINTVSSQTLRVTGSVYNTEPEPTYLLDLLGGVQAVLPFFGQLDQEIISGKPIERDFLIKLFQLLTSIFRSDELTFVQRSFRNINGPSILAFLISISSLKNVEHDEIIDILCEFVDSIKFVPLVLQVIDHILFNFKLWLYLPLEFQTKAYMKFYNTIFQRITAKNASTAFLKGFGISKLLMLMRVYLWDHNSNRNICLVDEPKMDILNKNIEGQRPVDCSSIRNNFWAIIKQMTDLFLTEEDISLLISFCCETLDLEFSKEAISLFIYLLKRKNHKIIQYLQKDYAFSTFYDLLRVPNSLTQNRVLQIYVLLDPNFLKPFSMQDWDAGIISTIAYQTIDEEFVRILEKAIIKPMKESVTSREPVKWVLAQSHLIPLFLMAIQQISEEKKLESFDKLTTLILSTYEHNPDDISKHWDHSFLLLLMAQMPTPDSPITPLCEKCINFLIAMYIKATTILMSQLKSNSLLTPSKSKSQLIKQQQKKSTNKDDTNKELEQTQSKSEKKFYEFFTFSNLIYLLSFKSKHDYLHIIRVIYEYFLKTEDIRIKPTSTLTARAYYKIYTQVIQFVYMVPAIDLDNNDTMYCFQDLFKIYLIQGSSAPHFHYTVNVNKNEQKEILKWNDVNVAKLLIRAIMDRSESMIELNTQEIKPLNWVGTLIKIGVQIPAYMNEFLNIADDFLEFILKHSDHLKPYRRALSEVFTGLVKAHEKNPSVTSNFIYTNSILFADILLKNFKVMVPESAPAAEFETNISFLHPFIERSRQLKEKNMKRFDDFKAKRKSMILDLASEAIGMAPLTRKLKKGEMSEEVSLRTTLEQFALSRKQQDTSSIKRYKKIFRALSSENGPWQTVEVDHEAHRKLKNRITRFCRFFMKPNFNFDDHKTASIARDIGNVQNAQEIYQKEFAKLKLTPFKGDLALVVADRKKLRDFNTSNEKVILKLDCTWVTMEQNYSGTLSMIKGTLIFDSPTKFVRIPLQNITKVFQRHYLLLSTAVEIFTTVKKSYFFDFSENEQRQLFLKVINEFKTQNIKFIQLNQEDIQQLIKNASEKWCSGQMSNFDYLLKINKYAGRSYHDLSQYPVFPWILQDYESEKLDLNDVKVYRNLSKPIGTFSKTRLEILKEHLDATFKNDPDSHYLYGAFYSSAAVVIGYLIRMEPFTSLHVTLQSQRFDHADRLFVNIPAAWESVTNSSMDFRELIPEFFYFPDFLVNENKLDLGVLVKTGEVVGDVTLPKWAKSPLDFVTKNRAALESPYVTANLHKWINLIFGPKSRPPLSEKYNNLFHPFYYETAAHGRTGKNLEMVREYAACFGEAPLQIFDQKPPRRHFSPKPLISCLSAANMKIKEVFTNPIIAMSTSSGRISTIDSEFNFYSDAGLKGTLGMHSPPELEDVREKGMRSAVCSHAAIIALPWDSALYYFKLDNKTAMHKKLEPFIIDRQHNTAITAIAMNDSFVATGSMDSTLRIWEAKDMKQINVIAKHKTEITEIAINQKQRICVSISADGFLMVTSLVNGDYINGIKLTFSGEPKSISISDFGEIIVGMNGTLNESKLIVLDQNLRQVCEKSFETAIIKTDAIEWVDGMNYVAAAMRDSEIHILKLPFLEEVNKNIAVNYEVVTLEYMKEYKSLVVGDDEGKIRSYRINKD</sequence>
<dbReference type="Pfam" id="PF14844">
    <property type="entry name" value="PH_BEACH"/>
    <property type="match status" value="1"/>
</dbReference>
<evidence type="ECO:0000256" key="2">
    <source>
        <dbReference type="SAM" id="MobiDB-lite"/>
    </source>
</evidence>
<dbReference type="InterPro" id="IPR036322">
    <property type="entry name" value="WD40_repeat_dom_sf"/>
</dbReference>
<dbReference type="InterPro" id="IPR001680">
    <property type="entry name" value="WD40_rpt"/>
</dbReference>
<dbReference type="Gene3D" id="1.10.1540.10">
    <property type="entry name" value="BEACH domain"/>
    <property type="match status" value="1"/>
</dbReference>
<evidence type="ECO:0000259" key="4">
    <source>
        <dbReference type="PROSITE" id="PS51783"/>
    </source>
</evidence>
<dbReference type="Pfam" id="PF02138">
    <property type="entry name" value="Beach"/>
    <property type="match status" value="1"/>
</dbReference>
<comment type="caution">
    <text evidence="5">The sequence shown here is derived from an EMBL/GenBank/DDBJ whole genome shotgun (WGS) entry which is preliminary data.</text>
</comment>
<dbReference type="SMART" id="SM01026">
    <property type="entry name" value="Beach"/>
    <property type="match status" value="1"/>
</dbReference>
<keyword evidence="6" id="KW-1185">Reference proteome</keyword>
<feature type="compositionally biased region" description="Low complexity" evidence="2">
    <location>
        <begin position="1564"/>
        <end position="1575"/>
    </location>
</feature>
<dbReference type="PROSITE" id="PS51783">
    <property type="entry name" value="PH_BEACH"/>
    <property type="match status" value="1"/>
</dbReference>
<dbReference type="InterPro" id="IPR023362">
    <property type="entry name" value="PH-BEACH_dom"/>
</dbReference>
<feature type="domain" description="BEACH" evidence="3">
    <location>
        <begin position="2123"/>
        <end position="2411"/>
    </location>
</feature>
<dbReference type="InterPro" id="IPR011993">
    <property type="entry name" value="PH-like_dom_sf"/>
</dbReference>
<dbReference type="PANTHER" id="PTHR13743">
    <property type="entry name" value="BEIGE/BEACH-RELATED"/>
    <property type="match status" value="1"/>
</dbReference>
<dbReference type="InterPro" id="IPR050865">
    <property type="entry name" value="BEACH_Domain"/>
</dbReference>
<dbReference type="SUPFAM" id="SSF81837">
    <property type="entry name" value="BEACH domain"/>
    <property type="match status" value="1"/>
</dbReference>
<dbReference type="SMART" id="SM00320">
    <property type="entry name" value="WD40"/>
    <property type="match status" value="2"/>
</dbReference>
<dbReference type="InterPro" id="IPR036372">
    <property type="entry name" value="BEACH_dom_sf"/>
</dbReference>
<feature type="region of interest" description="Disordered" evidence="2">
    <location>
        <begin position="1564"/>
        <end position="1588"/>
    </location>
</feature>